<proteinExistence type="predicted"/>
<dbReference type="RefSeq" id="WP_141195797.1">
    <property type="nucleotide sequence ID" value="NZ_CP041186.1"/>
</dbReference>
<evidence type="ECO:0000313" key="2">
    <source>
        <dbReference type="Proteomes" id="UP000315995"/>
    </source>
</evidence>
<reference evidence="1 2" key="1">
    <citation type="submission" date="2019-06" db="EMBL/GenBank/DDBJ databases">
        <title>Persicimonas caeni gen. nov., sp. nov., a predatory bacterium isolated from solar saltern.</title>
        <authorList>
            <person name="Wang S."/>
        </authorList>
    </citation>
    <scope>NUCLEOTIDE SEQUENCE [LARGE SCALE GENOMIC DNA]</scope>
    <source>
        <strain evidence="1 2">YN101</strain>
    </source>
</reference>
<accession>A0A4Y6PLY6</accession>
<name>A0A4Y6PLY6_PERCE</name>
<dbReference type="Proteomes" id="UP000315995">
    <property type="component" value="Chromosome"/>
</dbReference>
<sequence>MAYQLGQRERVAGAFDVSQLEITLKYRKTSHPELLDIEIHAAEFEQKWTDWSRAKSRLFDELEPYIESDDAADIKTAELLARLPDDLRDEWLDEFTTLKSGITSKDVEPVLDFIDDHIMKVDGIRDRQGEPVTEWDDIPKADRLEVLADIPPHEIASLYGEIRKTIALTVDQKND</sequence>
<dbReference type="EMBL" id="CP041186">
    <property type="protein sequence ID" value="QDG49298.1"/>
    <property type="molecule type" value="Genomic_DNA"/>
</dbReference>
<evidence type="ECO:0000313" key="1">
    <source>
        <dbReference type="EMBL" id="QDG49298.1"/>
    </source>
</evidence>
<organism evidence="1 2">
    <name type="scientific">Persicimonas caeni</name>
    <dbReference type="NCBI Taxonomy" id="2292766"/>
    <lineage>
        <taxon>Bacteria</taxon>
        <taxon>Deltaproteobacteria</taxon>
        <taxon>Bradymonadales</taxon>
        <taxon>Bradymonadaceae</taxon>
        <taxon>Persicimonas</taxon>
    </lineage>
</organism>
<dbReference type="AlphaFoldDB" id="A0A4Y6PLY6"/>
<accession>A0A5B8Y457</accession>
<gene>
    <name evidence="1" type="ORF">FIV42_00675</name>
</gene>
<keyword evidence="2" id="KW-1185">Reference proteome</keyword>
<protein>
    <submittedName>
        <fullName evidence="1">Uncharacterized protein</fullName>
    </submittedName>
</protein>